<dbReference type="SFLD" id="SFLDG00180">
    <property type="entry name" value="muconate_cycloisomerase"/>
    <property type="match status" value="1"/>
</dbReference>
<dbReference type="SFLD" id="SFLDS00001">
    <property type="entry name" value="Enolase"/>
    <property type="match status" value="1"/>
</dbReference>
<dbReference type="Pfam" id="PF13378">
    <property type="entry name" value="MR_MLE_C"/>
    <property type="match status" value="1"/>
</dbReference>
<dbReference type="EMBL" id="BMKQ01000001">
    <property type="protein sequence ID" value="GGF45935.1"/>
    <property type="molecule type" value="Genomic_DNA"/>
</dbReference>
<dbReference type="RefSeq" id="WP_229660757.1">
    <property type="nucleotide sequence ID" value="NZ_BMKQ01000001.1"/>
</dbReference>
<accession>A0A917F3T5</accession>
<keyword evidence="3 6" id="KW-0460">Magnesium</keyword>
<dbReference type="SFLD" id="SFLDF00009">
    <property type="entry name" value="o-succinylbenzoate_synthase"/>
    <property type="match status" value="1"/>
</dbReference>
<keyword evidence="10" id="KW-1185">Reference proteome</keyword>
<evidence type="ECO:0000256" key="1">
    <source>
        <dbReference type="ARBA" id="ARBA00008031"/>
    </source>
</evidence>
<feature type="domain" description="Mandelate racemase/muconate lactonizing enzyme C-terminal" evidence="8">
    <location>
        <begin position="145"/>
        <end position="242"/>
    </location>
</feature>
<dbReference type="GO" id="GO:0006518">
    <property type="term" value="P:peptide metabolic process"/>
    <property type="evidence" value="ECO:0007669"/>
    <property type="project" value="UniProtKB-ARBA"/>
</dbReference>
<dbReference type="InterPro" id="IPR029017">
    <property type="entry name" value="Enolase-like_N"/>
</dbReference>
<name>A0A917F3T5_9ACTN</name>
<feature type="binding site" evidence="6">
    <location>
        <position position="193"/>
    </location>
    <ligand>
        <name>Mg(2+)</name>
        <dbReference type="ChEBI" id="CHEBI:18420"/>
    </ligand>
</feature>
<dbReference type="Gene3D" id="3.30.390.10">
    <property type="entry name" value="Enolase-like, N-terminal domain"/>
    <property type="match status" value="1"/>
</dbReference>
<evidence type="ECO:0000256" key="7">
    <source>
        <dbReference type="RuleBase" id="RU366006"/>
    </source>
</evidence>
<reference evidence="9" key="2">
    <citation type="submission" date="2020-09" db="EMBL/GenBank/DDBJ databases">
        <authorList>
            <person name="Sun Q."/>
            <person name="Zhou Y."/>
        </authorList>
    </citation>
    <scope>NUCLEOTIDE SEQUENCE</scope>
    <source>
        <strain evidence="9">CGMCC 1.16067</strain>
    </source>
</reference>
<evidence type="ECO:0000259" key="8">
    <source>
        <dbReference type="SMART" id="SM00922"/>
    </source>
</evidence>
<sequence>MTRSTRIVDVRTHPVRVPLREPFVTAVRRATEVEAVLVEVVDADGVSGWGEGTESWRVTGDSLVGITAAVTGPLSAVVLGRDPDDLTTLRREVAAAVVGNTAAKSAVDVALHDLAARRLGVPLTRLLGGTSRSVATDVTLSVDTPDAMADAAVKRVAEGFPALKLKVGGGGDDLARVRAVREAVGADVDVRLDANQAWTPKQAVRTIRAIEDAGLGVALVEQPVAAQDLDGLARVTAAVATPVMADESVRTAADVLEVARRGAADLVNLKLTKCGGLGPARDFLAVADAAGLGVVVGAMMETHLAIGAAAALVAASPAVLPVTDLDSAWWLTHSPLDAGARYVGASVELPDQPGLGVRRARGPH</sequence>
<dbReference type="SMART" id="SM00922">
    <property type="entry name" value="MR_MLE"/>
    <property type="match status" value="1"/>
</dbReference>
<dbReference type="CDD" id="cd03319">
    <property type="entry name" value="L-Ala-DL-Glu_epimerase"/>
    <property type="match status" value="1"/>
</dbReference>
<gene>
    <name evidence="9" type="primary">ykfB</name>
    <name evidence="9" type="ORF">GCM10011519_19770</name>
</gene>
<comment type="caution">
    <text evidence="9">The sequence shown here is derived from an EMBL/GenBank/DDBJ whole genome shotgun (WGS) entry which is preliminary data.</text>
</comment>
<evidence type="ECO:0000256" key="6">
    <source>
        <dbReference type="PIRSR" id="PIRSR634603-3"/>
    </source>
</evidence>
<feature type="binding site" evidence="6">
    <location>
        <position position="221"/>
    </location>
    <ligand>
        <name>Mg(2+)</name>
        <dbReference type="ChEBI" id="CHEBI:18420"/>
    </ligand>
</feature>
<feature type="active site" description="Proton acceptor; specific for (R)-substrate epimerization" evidence="5">
    <location>
        <position position="166"/>
    </location>
</feature>
<dbReference type="GO" id="GO:0016855">
    <property type="term" value="F:racemase and epimerase activity, acting on amino acids and derivatives"/>
    <property type="evidence" value="ECO:0007669"/>
    <property type="project" value="UniProtKB-UniRule"/>
</dbReference>
<dbReference type="FunFam" id="3.30.390.10:FF:000009">
    <property type="entry name" value="Hydrophobic dipeptide epimerase"/>
    <property type="match status" value="1"/>
</dbReference>
<evidence type="ECO:0000256" key="4">
    <source>
        <dbReference type="ARBA" id="ARBA00023235"/>
    </source>
</evidence>
<dbReference type="PANTHER" id="PTHR48073">
    <property type="entry name" value="O-SUCCINYLBENZOATE SYNTHASE-RELATED"/>
    <property type="match status" value="1"/>
</dbReference>
<keyword evidence="2 6" id="KW-0479">Metal-binding</keyword>
<dbReference type="PROSITE" id="PS00908">
    <property type="entry name" value="MR_MLE_1"/>
    <property type="match status" value="1"/>
</dbReference>
<proteinExistence type="inferred from homology"/>
<dbReference type="InterPro" id="IPR036849">
    <property type="entry name" value="Enolase-like_C_sf"/>
</dbReference>
<dbReference type="InterPro" id="IPR034603">
    <property type="entry name" value="Dipeptide_epimerase"/>
</dbReference>
<keyword evidence="4 7" id="KW-0413">Isomerase</keyword>
<evidence type="ECO:0000256" key="2">
    <source>
        <dbReference type="ARBA" id="ARBA00022723"/>
    </source>
</evidence>
<dbReference type="GO" id="GO:0009063">
    <property type="term" value="P:amino acid catabolic process"/>
    <property type="evidence" value="ECO:0007669"/>
    <property type="project" value="InterPro"/>
</dbReference>
<dbReference type="InterPro" id="IPR013341">
    <property type="entry name" value="Mandelate_racemase_N_dom"/>
</dbReference>
<organism evidence="9 10">
    <name type="scientific">Marmoricola endophyticus</name>
    <dbReference type="NCBI Taxonomy" id="2040280"/>
    <lineage>
        <taxon>Bacteria</taxon>
        <taxon>Bacillati</taxon>
        <taxon>Actinomycetota</taxon>
        <taxon>Actinomycetes</taxon>
        <taxon>Propionibacteriales</taxon>
        <taxon>Nocardioidaceae</taxon>
        <taxon>Marmoricola</taxon>
    </lineage>
</organism>
<evidence type="ECO:0000256" key="3">
    <source>
        <dbReference type="ARBA" id="ARBA00022842"/>
    </source>
</evidence>
<dbReference type="EC" id="5.1.1.-" evidence="7"/>
<dbReference type="PANTHER" id="PTHR48073:SF2">
    <property type="entry name" value="O-SUCCINYLBENZOATE SYNTHASE"/>
    <property type="match status" value="1"/>
</dbReference>
<evidence type="ECO:0000313" key="9">
    <source>
        <dbReference type="EMBL" id="GGF45935.1"/>
    </source>
</evidence>
<evidence type="ECO:0000313" key="10">
    <source>
        <dbReference type="Proteomes" id="UP000649179"/>
    </source>
</evidence>
<dbReference type="InterPro" id="IPR029065">
    <property type="entry name" value="Enolase_C-like"/>
</dbReference>
<protein>
    <recommendedName>
        <fullName evidence="7">Dipeptide epimerase</fullName>
        <ecNumber evidence="7">5.1.1.-</ecNumber>
    </recommendedName>
</protein>
<evidence type="ECO:0000256" key="5">
    <source>
        <dbReference type="PIRSR" id="PIRSR634603-1"/>
    </source>
</evidence>
<dbReference type="GO" id="GO:0000287">
    <property type="term" value="F:magnesium ion binding"/>
    <property type="evidence" value="ECO:0007669"/>
    <property type="project" value="UniProtKB-ARBA"/>
</dbReference>
<feature type="active site" description="Proton acceptor; specific for (S)-substrate epimerization" evidence="5">
    <location>
        <position position="270"/>
    </location>
</feature>
<comment type="similarity">
    <text evidence="1 7">Belongs to the mandelate racemase/muconate lactonizing enzyme family.</text>
</comment>
<dbReference type="AlphaFoldDB" id="A0A917F3T5"/>
<comment type="cofactor">
    <cofactor evidence="6 7">
        <name>Mg(2+)</name>
        <dbReference type="ChEBI" id="CHEBI:18420"/>
    </cofactor>
    <text evidence="6 7">Binds 1 Mg(2+) ion per subunit.</text>
</comment>
<dbReference type="Pfam" id="PF02746">
    <property type="entry name" value="MR_MLE_N"/>
    <property type="match status" value="1"/>
</dbReference>
<reference evidence="9" key="1">
    <citation type="journal article" date="2014" name="Int. J. Syst. Evol. Microbiol.">
        <title>Complete genome sequence of Corynebacterium casei LMG S-19264T (=DSM 44701T), isolated from a smear-ripened cheese.</title>
        <authorList>
            <consortium name="US DOE Joint Genome Institute (JGI-PGF)"/>
            <person name="Walter F."/>
            <person name="Albersmeier A."/>
            <person name="Kalinowski J."/>
            <person name="Ruckert C."/>
        </authorList>
    </citation>
    <scope>NUCLEOTIDE SEQUENCE</scope>
    <source>
        <strain evidence="9">CGMCC 1.16067</strain>
    </source>
</reference>
<dbReference type="SUPFAM" id="SSF54826">
    <property type="entry name" value="Enolase N-terminal domain-like"/>
    <property type="match status" value="1"/>
</dbReference>
<feature type="binding site" evidence="6">
    <location>
        <position position="246"/>
    </location>
    <ligand>
        <name>Mg(2+)</name>
        <dbReference type="ChEBI" id="CHEBI:18420"/>
    </ligand>
</feature>
<dbReference type="Gene3D" id="3.20.20.120">
    <property type="entry name" value="Enolase-like C-terminal domain"/>
    <property type="match status" value="1"/>
</dbReference>
<dbReference type="Proteomes" id="UP000649179">
    <property type="component" value="Unassembled WGS sequence"/>
</dbReference>
<dbReference type="InterPro" id="IPR013342">
    <property type="entry name" value="Mandelate_racemase_C"/>
</dbReference>
<dbReference type="InterPro" id="IPR018110">
    <property type="entry name" value="Mandel_Rmase/mucon_lact_enz_CS"/>
</dbReference>
<dbReference type="SUPFAM" id="SSF51604">
    <property type="entry name" value="Enolase C-terminal domain-like"/>
    <property type="match status" value="1"/>
</dbReference>